<dbReference type="AlphaFoldDB" id="A0A2M3ZWA4"/>
<organism evidence="3">
    <name type="scientific">Anopheles braziliensis</name>
    <dbReference type="NCBI Taxonomy" id="58242"/>
    <lineage>
        <taxon>Eukaryota</taxon>
        <taxon>Metazoa</taxon>
        <taxon>Ecdysozoa</taxon>
        <taxon>Arthropoda</taxon>
        <taxon>Hexapoda</taxon>
        <taxon>Insecta</taxon>
        <taxon>Pterygota</taxon>
        <taxon>Neoptera</taxon>
        <taxon>Endopterygota</taxon>
        <taxon>Diptera</taxon>
        <taxon>Nematocera</taxon>
        <taxon>Culicoidea</taxon>
        <taxon>Culicidae</taxon>
        <taxon>Anophelinae</taxon>
        <taxon>Anopheles</taxon>
    </lineage>
</organism>
<evidence type="ECO:0000256" key="2">
    <source>
        <dbReference type="SAM" id="SignalP"/>
    </source>
</evidence>
<name>A0A2M3ZWA4_9DIPT</name>
<protein>
    <submittedName>
        <fullName evidence="3">Putative secreted peptide</fullName>
    </submittedName>
</protein>
<proteinExistence type="predicted"/>
<evidence type="ECO:0000256" key="1">
    <source>
        <dbReference type="SAM" id="MobiDB-lite"/>
    </source>
</evidence>
<reference evidence="3" key="1">
    <citation type="submission" date="2018-01" db="EMBL/GenBank/DDBJ databases">
        <title>An insight into the sialome of Amazonian anophelines.</title>
        <authorList>
            <person name="Ribeiro J.M."/>
            <person name="Scarpassa V."/>
            <person name="Calvo E."/>
        </authorList>
    </citation>
    <scope>NUCLEOTIDE SEQUENCE</scope>
    <source>
        <tissue evidence="3">Salivary glands</tissue>
    </source>
</reference>
<feature type="chain" id="PRO_5014753213" evidence="2">
    <location>
        <begin position="21"/>
        <end position="139"/>
    </location>
</feature>
<sequence>MLLPVLLGLISMIFESVVTGVEGIMLSGRLTGFRTWMSLSLVGVRGVFPLLRPVSPTGPAIVVVVVEGRFGVAAFGVPVATGLAIVGPLPLETTFLPPDEPELTDGDSISVGALSGWFSSDQSSSRCSSSSSRASMSSP</sequence>
<feature type="region of interest" description="Disordered" evidence="1">
    <location>
        <begin position="116"/>
        <end position="139"/>
    </location>
</feature>
<keyword evidence="2" id="KW-0732">Signal</keyword>
<evidence type="ECO:0000313" key="3">
    <source>
        <dbReference type="EMBL" id="MBW32836.1"/>
    </source>
</evidence>
<accession>A0A2M3ZWA4</accession>
<feature type="signal peptide" evidence="2">
    <location>
        <begin position="1"/>
        <end position="20"/>
    </location>
</feature>
<dbReference type="EMBL" id="GGFM01012085">
    <property type="protein sequence ID" value="MBW32836.1"/>
    <property type="molecule type" value="Transcribed_RNA"/>
</dbReference>
<feature type="compositionally biased region" description="Low complexity" evidence="1">
    <location>
        <begin position="119"/>
        <end position="139"/>
    </location>
</feature>